<name>A0A9N8VPV7_FUNMO</name>
<feature type="domain" description="HMG box" evidence="3">
    <location>
        <begin position="158"/>
        <end position="226"/>
    </location>
</feature>
<feature type="domain" description="HMG box" evidence="3">
    <location>
        <begin position="15"/>
        <end position="83"/>
    </location>
</feature>
<keyword evidence="1" id="KW-0539">Nucleus</keyword>
<dbReference type="InterPro" id="IPR036910">
    <property type="entry name" value="HMG_box_dom_sf"/>
</dbReference>
<evidence type="ECO:0000256" key="1">
    <source>
        <dbReference type="PROSITE-ProRule" id="PRU00267"/>
    </source>
</evidence>
<feature type="DNA-binding region" description="HMG box" evidence="1">
    <location>
        <begin position="158"/>
        <end position="226"/>
    </location>
</feature>
<dbReference type="EMBL" id="CAJVPP010000224">
    <property type="protein sequence ID" value="CAG8458016.1"/>
    <property type="molecule type" value="Genomic_DNA"/>
</dbReference>
<evidence type="ECO:0000256" key="2">
    <source>
        <dbReference type="SAM" id="MobiDB-lite"/>
    </source>
</evidence>
<comment type="caution">
    <text evidence="4">The sequence shown here is derived from an EMBL/GenBank/DDBJ whole genome shotgun (WGS) entry which is preliminary data.</text>
</comment>
<protein>
    <submittedName>
        <fullName evidence="4">1391_t:CDS:1</fullName>
    </submittedName>
</protein>
<dbReference type="PANTHER" id="PTHR46912:SF1">
    <property type="entry name" value="HIGH MOBILITY GROUP B PROTEIN 13"/>
    <property type="match status" value="1"/>
</dbReference>
<dbReference type="Pfam" id="PF00505">
    <property type="entry name" value="HMG_box"/>
    <property type="match status" value="2"/>
</dbReference>
<feature type="DNA-binding region" description="HMG box" evidence="1">
    <location>
        <begin position="465"/>
        <end position="505"/>
    </location>
</feature>
<dbReference type="PROSITE" id="PS50118">
    <property type="entry name" value="HMG_BOX_2"/>
    <property type="match status" value="3"/>
</dbReference>
<evidence type="ECO:0000313" key="4">
    <source>
        <dbReference type="EMBL" id="CAG8458016.1"/>
    </source>
</evidence>
<evidence type="ECO:0000259" key="3">
    <source>
        <dbReference type="PROSITE" id="PS50118"/>
    </source>
</evidence>
<feature type="DNA-binding region" description="HMG box" evidence="1">
    <location>
        <begin position="15"/>
        <end position="83"/>
    </location>
</feature>
<feature type="region of interest" description="Disordered" evidence="2">
    <location>
        <begin position="404"/>
        <end position="425"/>
    </location>
</feature>
<evidence type="ECO:0000313" key="5">
    <source>
        <dbReference type="Proteomes" id="UP000789375"/>
    </source>
</evidence>
<dbReference type="InterPro" id="IPR009071">
    <property type="entry name" value="HMG_box_dom"/>
</dbReference>
<gene>
    <name evidence="4" type="ORF">FMOSSE_LOCUS1891</name>
</gene>
<dbReference type="GO" id="GO:0003677">
    <property type="term" value="F:DNA binding"/>
    <property type="evidence" value="ECO:0007669"/>
    <property type="project" value="UniProtKB-UniRule"/>
</dbReference>
<dbReference type="SMART" id="SM00398">
    <property type="entry name" value="HMG"/>
    <property type="match status" value="3"/>
</dbReference>
<accession>A0A9N8VPV7</accession>
<proteinExistence type="predicted"/>
<dbReference type="GO" id="GO:0005634">
    <property type="term" value="C:nucleus"/>
    <property type="evidence" value="ECO:0007669"/>
    <property type="project" value="UniProtKB-UniRule"/>
</dbReference>
<feature type="compositionally biased region" description="Basic and acidic residues" evidence="2">
    <location>
        <begin position="411"/>
        <end position="425"/>
    </location>
</feature>
<dbReference type="AlphaFoldDB" id="A0A9N8VPV7"/>
<organism evidence="4 5">
    <name type="scientific">Funneliformis mosseae</name>
    <name type="common">Endomycorrhizal fungus</name>
    <name type="synonym">Glomus mosseae</name>
    <dbReference type="NCBI Taxonomy" id="27381"/>
    <lineage>
        <taxon>Eukaryota</taxon>
        <taxon>Fungi</taxon>
        <taxon>Fungi incertae sedis</taxon>
        <taxon>Mucoromycota</taxon>
        <taxon>Glomeromycotina</taxon>
        <taxon>Glomeromycetes</taxon>
        <taxon>Glomerales</taxon>
        <taxon>Glomeraceae</taxon>
        <taxon>Funneliformis</taxon>
    </lineage>
</organism>
<sequence length="527" mass="61935">MELFESFTRNYEDTVESPVYGYLLHNDEQRLEISEKNPEMSVSELSITLANNWRSLSEEKKNEYSEKAKELNWKRLSEYLTKIMLKKCEKGVQLEHVRDLVVKLKETRYPSKKSRQLLYYKRSEEIDEDVSDLNIYTQESYQYDSNTNSSSTVSVDSLEQPSTAFAHYVIDGSPSLLRVYPNMNFEGVKQVLHDNWNNMSPEHRAPWVTMAEQSCEGYENHVSNTDSNDSSDNDFDDLFNNTEEGSEVDESNQSYIQELIHTYNNHKKSHHETVQVPTYSHCEPWLQPSKMIENSVENGELVTIPPIYTTRQSEVVTKKDLPVVDNQLDVQSSYQKNISANTRILSFTQENMQTGQTFISKPSVKCDKPLEIQFFVKPFDKENVALPGENKRAPFYFTSTIPFHPRNMNRSNEENDHKPRDVQQFQQDRRYGLKVPVPCIGACDHYQRTVKFDSNYRYGLQSRQTEINKSINNKWKQMVLSERKMWEDIAKVDKERYEKERENYLTSQYECFLKSQEGIPLYDWFKA</sequence>
<dbReference type="Gene3D" id="1.10.30.10">
    <property type="entry name" value="High mobility group box domain"/>
    <property type="match status" value="3"/>
</dbReference>
<feature type="domain" description="HMG box" evidence="3">
    <location>
        <begin position="465"/>
        <end position="505"/>
    </location>
</feature>
<keyword evidence="5" id="KW-1185">Reference proteome</keyword>
<keyword evidence="1" id="KW-0238">DNA-binding</keyword>
<reference evidence="4" key="1">
    <citation type="submission" date="2021-06" db="EMBL/GenBank/DDBJ databases">
        <authorList>
            <person name="Kallberg Y."/>
            <person name="Tangrot J."/>
            <person name="Rosling A."/>
        </authorList>
    </citation>
    <scope>NUCLEOTIDE SEQUENCE</scope>
    <source>
        <strain evidence="4">87-6 pot B 2015</strain>
    </source>
</reference>
<dbReference type="PANTHER" id="PTHR46912">
    <property type="entry name" value="HIGH MOBILITY GROUP B PROTEIN 13"/>
    <property type="match status" value="1"/>
</dbReference>
<dbReference type="Proteomes" id="UP000789375">
    <property type="component" value="Unassembled WGS sequence"/>
</dbReference>
<feature type="region of interest" description="Disordered" evidence="2">
    <location>
        <begin position="218"/>
        <end position="250"/>
    </location>
</feature>
<dbReference type="SUPFAM" id="SSF47095">
    <property type="entry name" value="HMG-box"/>
    <property type="match status" value="3"/>
</dbReference>
<dbReference type="InterPro" id="IPR044601">
    <property type="entry name" value="HMGB6/HMGB13"/>
</dbReference>
<dbReference type="CDD" id="cd00084">
    <property type="entry name" value="HMG-box_SF"/>
    <property type="match status" value="1"/>
</dbReference>